<evidence type="ECO:0000256" key="1">
    <source>
        <dbReference type="ARBA" id="ARBA00006739"/>
    </source>
</evidence>
<evidence type="ECO:0000259" key="2">
    <source>
        <dbReference type="Pfam" id="PF00535"/>
    </source>
</evidence>
<comment type="similarity">
    <text evidence="1">Belongs to the glycosyltransferase 2 family.</text>
</comment>
<dbReference type="Pfam" id="PF00535">
    <property type="entry name" value="Glycos_transf_2"/>
    <property type="match status" value="1"/>
</dbReference>
<name>A0ABR8Y0N8_9BACL</name>
<comment type="caution">
    <text evidence="3">The sequence shown here is derived from an EMBL/GenBank/DDBJ whole genome shotgun (WGS) entry which is preliminary data.</text>
</comment>
<dbReference type="Proteomes" id="UP000619101">
    <property type="component" value="Unassembled WGS sequence"/>
</dbReference>
<dbReference type="CDD" id="cd00761">
    <property type="entry name" value="Glyco_tranf_GTA_type"/>
    <property type="match status" value="1"/>
</dbReference>
<reference evidence="3 4" key="1">
    <citation type="submission" date="2020-08" db="EMBL/GenBank/DDBJ databases">
        <title>A Genomic Blueprint of the Chicken Gut Microbiome.</title>
        <authorList>
            <person name="Gilroy R."/>
            <person name="Ravi A."/>
            <person name="Getino M."/>
            <person name="Pursley I."/>
            <person name="Horton D.L."/>
            <person name="Alikhan N.-F."/>
            <person name="Baker D."/>
            <person name="Gharbi K."/>
            <person name="Hall N."/>
            <person name="Watson M."/>
            <person name="Adriaenssens E.M."/>
            <person name="Foster-Nyarko E."/>
            <person name="Jarju S."/>
            <person name="Secka A."/>
            <person name="Antonio M."/>
            <person name="Oren A."/>
            <person name="Chaudhuri R."/>
            <person name="La Ragione R.M."/>
            <person name="Hildebrand F."/>
            <person name="Pallen M.J."/>
        </authorList>
    </citation>
    <scope>NUCLEOTIDE SEQUENCE [LARGE SCALE GENOMIC DNA]</scope>
    <source>
        <strain evidence="3 4">A46</strain>
    </source>
</reference>
<dbReference type="Gene3D" id="3.90.550.10">
    <property type="entry name" value="Spore Coat Polysaccharide Biosynthesis Protein SpsA, Chain A"/>
    <property type="match status" value="1"/>
</dbReference>
<protein>
    <submittedName>
        <fullName evidence="3">Glycosyltransferase family 2 protein</fullName>
    </submittedName>
</protein>
<dbReference type="RefSeq" id="WP_191700844.1">
    <property type="nucleotide sequence ID" value="NZ_JACSPZ010000006.1"/>
</dbReference>
<keyword evidence="4" id="KW-1185">Reference proteome</keyword>
<organism evidence="3 4">
    <name type="scientific">Solibacillus faecavium</name>
    <dbReference type="NCBI Taxonomy" id="2762221"/>
    <lineage>
        <taxon>Bacteria</taxon>
        <taxon>Bacillati</taxon>
        <taxon>Bacillota</taxon>
        <taxon>Bacilli</taxon>
        <taxon>Bacillales</taxon>
        <taxon>Caryophanaceae</taxon>
        <taxon>Solibacillus</taxon>
    </lineage>
</organism>
<feature type="domain" description="Glycosyltransferase 2-like" evidence="2">
    <location>
        <begin position="6"/>
        <end position="107"/>
    </location>
</feature>
<dbReference type="InterPro" id="IPR029044">
    <property type="entry name" value="Nucleotide-diphossugar_trans"/>
</dbReference>
<dbReference type="SUPFAM" id="SSF53448">
    <property type="entry name" value="Nucleotide-diphospho-sugar transferases"/>
    <property type="match status" value="1"/>
</dbReference>
<proteinExistence type="inferred from homology"/>
<evidence type="ECO:0000313" key="4">
    <source>
        <dbReference type="Proteomes" id="UP000619101"/>
    </source>
</evidence>
<gene>
    <name evidence="3" type="ORF">H9635_13550</name>
</gene>
<dbReference type="PANTHER" id="PTHR22916:SF3">
    <property type="entry name" value="UDP-GLCNAC:BETAGAL BETA-1,3-N-ACETYLGLUCOSAMINYLTRANSFERASE-LIKE PROTEIN 1"/>
    <property type="match status" value="1"/>
</dbReference>
<accession>A0ABR8Y0N8</accession>
<dbReference type="EMBL" id="JACSPZ010000006">
    <property type="protein sequence ID" value="MBD8037771.1"/>
    <property type="molecule type" value="Genomic_DNA"/>
</dbReference>
<evidence type="ECO:0000313" key="3">
    <source>
        <dbReference type="EMBL" id="MBD8037771.1"/>
    </source>
</evidence>
<dbReference type="PANTHER" id="PTHR22916">
    <property type="entry name" value="GLYCOSYLTRANSFERASE"/>
    <property type="match status" value="1"/>
</dbReference>
<dbReference type="InterPro" id="IPR001173">
    <property type="entry name" value="Glyco_trans_2-like"/>
</dbReference>
<sequence>MELPFSIVITTYNRKYELMRCLKSIFDQSYKKYEVIVVDDFSKPSYQDYIITNFPNVNYVYRENNSGPGENRNKGIEVAKHNYVIIMDDDDIFHKDAFTIINQSLQSIENIDQYPVVNFLRSNARLNYQDYFRVNTFENLTKGVISGDVTHVINKKLFNEFNYKFPSTRIGGELLLWFEVALKNGYPIFNQEVVQLMDDSEDRLTNFDYQVKRANLFKEYQMEILDKFEGDLLEIGNYPFLITKYKGAIIYALLDGDKKSAYKYITRVMKYSKKQAIFLLMLIFPKVTIKKLLFMYRKSTG</sequence>